<reference evidence="1 2" key="1">
    <citation type="submission" date="2015-04" db="EMBL/GenBank/DDBJ databases">
        <title>The complete genome sequence of the hyperthermophilic, obligate iron-reducing archaeon Geoglobus ahangari strain 234T.</title>
        <authorList>
            <person name="Manzella M.P."/>
            <person name="Holmes D.E."/>
            <person name="Rocheleau J.M."/>
            <person name="Chung A."/>
            <person name="Reguera G."/>
            <person name="Kashefi K."/>
        </authorList>
    </citation>
    <scope>NUCLEOTIDE SEQUENCE [LARGE SCALE GENOMIC DNA]</scope>
    <source>
        <strain evidence="1 2">234</strain>
    </source>
</reference>
<dbReference type="KEGG" id="gah:GAH_00228"/>
<dbReference type="EMBL" id="CP011267">
    <property type="protein sequence ID" value="AKG92416.1"/>
    <property type="molecule type" value="Genomic_DNA"/>
</dbReference>
<dbReference type="STRING" id="113653.GAH_00228"/>
<proteinExistence type="predicted"/>
<accession>A0A0F7DC88</accession>
<protein>
    <submittedName>
        <fullName evidence="1">Uncharacterized protein</fullName>
    </submittedName>
</protein>
<organism evidence="1 2">
    <name type="scientific">Geoglobus ahangari</name>
    <dbReference type="NCBI Taxonomy" id="113653"/>
    <lineage>
        <taxon>Archaea</taxon>
        <taxon>Methanobacteriati</taxon>
        <taxon>Methanobacteriota</taxon>
        <taxon>Archaeoglobi</taxon>
        <taxon>Archaeoglobales</taxon>
        <taxon>Archaeoglobaceae</taxon>
        <taxon>Geoglobus</taxon>
    </lineage>
</organism>
<dbReference type="Proteomes" id="UP000034723">
    <property type="component" value="Chromosome"/>
</dbReference>
<name>A0A0F7DC88_9EURY</name>
<sequence>MQRVVFAVSPFTEELEILGVDGEIYHIRPGEVVILPKLNAEIFEKHGVGKVVGDYEAEFDWEEYFERFILGDTNLSDQIVEEDPVKEWAKFALKVELSKPNPDPDRVIELKMVLNGKNPLQFYKSVGIKNAPQPAPNPVSNACPTGLSRPIYNTAQVHNSDSFIKEEDEINITDLELMLYTFGLSKKATLKVKRVSGLNELDLSGYSVLDYGFTRVEVHPEFRKLMVYLGYDEKDYRASVLFGHYVCEKHGDVFKPVLDSEVRGYLDEHGNRKTNYVPLAGRRHPLKKQSDVKRYSHLKFEQFVAIAEAVRKKGLKSFREFDGELKEVSQKKSDLALMWFVFTIPDQISRDLVKETPKKAEKIMREAVKSTIKRFLRKYLKKHEKVPWTGEFKFGGVMNVHLNKTASPNEAHCHVHFALWNFVIWNGHYVRFAPYLPENWKDELRYLWKREFFRQIRKQGYGAYYDELHCRLWEETYEFFNFYMRYTWFNEENYGRIIHHLRYNARKALIDINEFFYEGHKFEDLSEEEIEWLGFLLEYSNRTSNVGFMNNWRENFGIPEERAREVIQRAKNKRKDFCPICKSELEFVGYVTLEEIAKRDKVLVLWWFNKTMHVEVWRKDVDYG</sequence>
<evidence type="ECO:0000313" key="2">
    <source>
        <dbReference type="Proteomes" id="UP000034723"/>
    </source>
</evidence>
<dbReference type="InParanoid" id="A0A0F7DC88"/>
<dbReference type="HOGENOM" id="CLU_440504_0_0_2"/>
<evidence type="ECO:0000313" key="1">
    <source>
        <dbReference type="EMBL" id="AKG92416.1"/>
    </source>
</evidence>
<dbReference type="RefSeq" id="WP_048094312.1">
    <property type="nucleotide sequence ID" value="NZ_CP011267.1"/>
</dbReference>
<dbReference type="AlphaFoldDB" id="A0A0F7DC88"/>
<gene>
    <name evidence="1" type="ORF">GAH_00228</name>
</gene>
<dbReference type="GeneID" id="24802816"/>
<keyword evidence="2" id="KW-1185">Reference proteome</keyword>